<name>A0ABX0SE62_9ACTN</name>
<organism evidence="7 8">
    <name type="scientific">Brooklawnia cerclae</name>
    <dbReference type="NCBI Taxonomy" id="349934"/>
    <lineage>
        <taxon>Bacteria</taxon>
        <taxon>Bacillati</taxon>
        <taxon>Actinomycetota</taxon>
        <taxon>Actinomycetes</taxon>
        <taxon>Propionibacteriales</taxon>
        <taxon>Propionibacteriaceae</taxon>
        <taxon>Brooklawnia</taxon>
    </lineage>
</organism>
<dbReference type="InterPro" id="IPR036259">
    <property type="entry name" value="MFS_trans_sf"/>
</dbReference>
<dbReference type="Gene3D" id="1.20.1250.20">
    <property type="entry name" value="MFS general substrate transporter like domains"/>
    <property type="match status" value="2"/>
</dbReference>
<keyword evidence="8" id="KW-1185">Reference proteome</keyword>
<proteinExistence type="predicted"/>
<feature type="transmembrane region" description="Helical" evidence="5">
    <location>
        <begin position="229"/>
        <end position="247"/>
    </location>
</feature>
<dbReference type="InterPro" id="IPR020846">
    <property type="entry name" value="MFS_dom"/>
</dbReference>
<reference evidence="7 8" key="1">
    <citation type="submission" date="2020-02" db="EMBL/GenBank/DDBJ databases">
        <title>Sequencing the genomes of 1000 actinobacteria strains.</title>
        <authorList>
            <person name="Klenk H.-P."/>
        </authorList>
    </citation>
    <scope>NUCLEOTIDE SEQUENCE [LARGE SCALE GENOMIC DNA]</scope>
    <source>
        <strain evidence="7 8">DSM 19609</strain>
    </source>
</reference>
<dbReference type="PANTHER" id="PTHR11662:SF399">
    <property type="entry name" value="FI19708P1-RELATED"/>
    <property type="match status" value="1"/>
</dbReference>
<accession>A0ABX0SE62</accession>
<feature type="transmembrane region" description="Helical" evidence="5">
    <location>
        <begin position="292"/>
        <end position="314"/>
    </location>
</feature>
<keyword evidence="2 5" id="KW-0812">Transmembrane</keyword>
<dbReference type="EMBL" id="JAAMOZ010000001">
    <property type="protein sequence ID" value="NIH55515.1"/>
    <property type="molecule type" value="Genomic_DNA"/>
</dbReference>
<dbReference type="InterPro" id="IPR011701">
    <property type="entry name" value="MFS"/>
</dbReference>
<evidence type="ECO:0000256" key="3">
    <source>
        <dbReference type="ARBA" id="ARBA00022989"/>
    </source>
</evidence>
<evidence type="ECO:0000256" key="4">
    <source>
        <dbReference type="ARBA" id="ARBA00023136"/>
    </source>
</evidence>
<feature type="transmembrane region" description="Helical" evidence="5">
    <location>
        <begin position="268"/>
        <end position="286"/>
    </location>
</feature>
<evidence type="ECO:0000259" key="6">
    <source>
        <dbReference type="PROSITE" id="PS50850"/>
    </source>
</evidence>
<dbReference type="Pfam" id="PF07690">
    <property type="entry name" value="MFS_1"/>
    <property type="match status" value="2"/>
</dbReference>
<dbReference type="Proteomes" id="UP000749311">
    <property type="component" value="Unassembled WGS sequence"/>
</dbReference>
<dbReference type="PROSITE" id="PS50850">
    <property type="entry name" value="MFS"/>
    <property type="match status" value="1"/>
</dbReference>
<comment type="caution">
    <text evidence="7">The sequence shown here is derived from an EMBL/GenBank/DDBJ whole genome shotgun (WGS) entry which is preliminary data.</text>
</comment>
<feature type="domain" description="Major facilitator superfamily (MFS) profile" evidence="6">
    <location>
        <begin position="1"/>
        <end position="381"/>
    </location>
</feature>
<feature type="transmembrane region" description="Helical" evidence="5">
    <location>
        <begin position="355"/>
        <end position="376"/>
    </location>
</feature>
<evidence type="ECO:0000313" key="7">
    <source>
        <dbReference type="EMBL" id="NIH55515.1"/>
    </source>
</evidence>
<feature type="transmembrane region" description="Helical" evidence="5">
    <location>
        <begin position="193"/>
        <end position="217"/>
    </location>
</feature>
<evidence type="ECO:0000256" key="5">
    <source>
        <dbReference type="SAM" id="Phobius"/>
    </source>
</evidence>
<evidence type="ECO:0000256" key="1">
    <source>
        <dbReference type="ARBA" id="ARBA00004651"/>
    </source>
</evidence>
<dbReference type="InterPro" id="IPR050382">
    <property type="entry name" value="MFS_Na/Anion_cotransporter"/>
</dbReference>
<feature type="transmembrane region" description="Helical" evidence="5">
    <location>
        <begin position="42"/>
        <end position="60"/>
    </location>
</feature>
<keyword evidence="3 5" id="KW-1133">Transmembrane helix</keyword>
<protein>
    <submittedName>
        <fullName evidence="7">MFS family permease</fullName>
    </submittedName>
</protein>
<dbReference type="CDD" id="cd17319">
    <property type="entry name" value="MFS_ExuT_GudP_like"/>
    <property type="match status" value="1"/>
</dbReference>
<evidence type="ECO:0000313" key="8">
    <source>
        <dbReference type="Proteomes" id="UP000749311"/>
    </source>
</evidence>
<feature type="transmembrane region" description="Helical" evidence="5">
    <location>
        <begin position="126"/>
        <end position="150"/>
    </location>
</feature>
<dbReference type="PANTHER" id="PTHR11662">
    <property type="entry name" value="SOLUTE CARRIER FAMILY 17"/>
    <property type="match status" value="1"/>
</dbReference>
<sequence>MIEELGITRTDIGLMGTVFSWTYAICQLPAGYIIDKIGAKRMYFFAVGVWSIATALMSVGHNMGQFLSFRFLLGVGESPNSPNSSKITTEWFPREERGQASGIWDSGSKWGSAVAPPLLTVLSLALGWRAMFLIIGVLGLCLAVGFWAFYRSPEESKRLSDEEYRHILAGRDDVTKPKQHLPWARFFTYRQTWGMMLGFFTSIWIWNIFITFLPLFLQDTLGVSVASTGWVAAVPYFVAAISGIYSGRITLKLARDRGMTSIRSKKSVLITACIGLGVLLVVVPFAHNLVVAVVILCLALGLVAAIQSQSWALTSDIVPDTHVAQFGGIMNFGGYFGGALAPVVTGLIYDRTGSYTPTFIVAGGIAALGALFYAVLVRKPIVAETGNQAL</sequence>
<evidence type="ECO:0000256" key="2">
    <source>
        <dbReference type="ARBA" id="ARBA00022692"/>
    </source>
</evidence>
<dbReference type="SUPFAM" id="SSF103473">
    <property type="entry name" value="MFS general substrate transporter"/>
    <property type="match status" value="1"/>
</dbReference>
<comment type="subcellular location">
    <subcellularLocation>
        <location evidence="1">Cell membrane</location>
        <topology evidence="1">Multi-pass membrane protein</topology>
    </subcellularLocation>
</comment>
<keyword evidence="4 5" id="KW-0472">Membrane</keyword>
<feature type="transmembrane region" description="Helical" evidence="5">
    <location>
        <begin position="326"/>
        <end position="349"/>
    </location>
</feature>
<gene>
    <name evidence="7" type="ORF">FB473_000160</name>
</gene>